<dbReference type="Pfam" id="PF01370">
    <property type="entry name" value="Epimerase"/>
    <property type="match status" value="1"/>
</dbReference>
<accession>A0A845BMQ2</accession>
<keyword evidence="5" id="KW-1185">Reference proteome</keyword>
<evidence type="ECO:0000313" key="4">
    <source>
        <dbReference type="EMBL" id="MXR37652.1"/>
    </source>
</evidence>
<evidence type="ECO:0000259" key="3">
    <source>
        <dbReference type="Pfam" id="PF01370"/>
    </source>
</evidence>
<organism evidence="4 5">
    <name type="scientific">Craterilacuibacter sinensis</name>
    <dbReference type="NCBI Taxonomy" id="2686017"/>
    <lineage>
        <taxon>Bacteria</taxon>
        <taxon>Pseudomonadati</taxon>
        <taxon>Pseudomonadota</taxon>
        <taxon>Betaproteobacteria</taxon>
        <taxon>Neisseriales</taxon>
        <taxon>Neisseriaceae</taxon>
        <taxon>Craterilacuibacter</taxon>
    </lineage>
</organism>
<dbReference type="EMBL" id="WSSB01000010">
    <property type="protein sequence ID" value="MXR37652.1"/>
    <property type="molecule type" value="Genomic_DNA"/>
</dbReference>
<dbReference type="AlphaFoldDB" id="A0A845BMQ2"/>
<comment type="similarity">
    <text evidence="2">Belongs to the NAD(P)-dependent epimerase/dehydratase family.</text>
</comment>
<evidence type="ECO:0000313" key="5">
    <source>
        <dbReference type="Proteomes" id="UP000467214"/>
    </source>
</evidence>
<dbReference type="Gene3D" id="3.40.50.720">
    <property type="entry name" value="NAD(P)-binding Rossmann-like Domain"/>
    <property type="match status" value="1"/>
</dbReference>
<sequence length="382" mass="41353">MSIVLTVQPSPGGSMNLSHRSDPLDLRGRRIFLTGATGFLGRSLLDYLLEGANLHGDAPLVTVLSRSPEVFLERFPEYAGLSWLNFVQGDLTQLPHTPPGTYTDAIHAAADTHSQPNSLLWITQLVEGTRNVLEFARQGGIERFLFISSGAVYGPQPAGIDTLREEHPFAPQTTDIRAAYGQGKRMAEHLCAQYAANGGLECVIARCFAIVSRHIPLQGPYALGNFMRDAIKGQGISLSGDGQTIRSYIDGRDMAHWMFTLLKRGASGEAYNVGSDRPISMLELATTIRELVNIDQPIHVLSQPEPNGRSIYLPCISKAGMLGLSIETPLKDALADVIHSLYPVQSGTTQSDALNPEDCGTVNSQTTLNKLDGLFPESADLA</sequence>
<dbReference type="CDD" id="cd08946">
    <property type="entry name" value="SDR_e"/>
    <property type="match status" value="1"/>
</dbReference>
<feature type="domain" description="NAD-dependent epimerase/dehydratase" evidence="3">
    <location>
        <begin position="31"/>
        <end position="274"/>
    </location>
</feature>
<comment type="pathway">
    <text evidence="1">Bacterial outer membrane biogenesis; LPS O-antigen biosynthesis.</text>
</comment>
<dbReference type="PANTHER" id="PTHR43000">
    <property type="entry name" value="DTDP-D-GLUCOSE 4,6-DEHYDRATASE-RELATED"/>
    <property type="match status" value="1"/>
</dbReference>
<evidence type="ECO:0000256" key="2">
    <source>
        <dbReference type="ARBA" id="ARBA00007637"/>
    </source>
</evidence>
<comment type="caution">
    <text evidence="4">The sequence shown here is derived from an EMBL/GenBank/DDBJ whole genome shotgun (WGS) entry which is preliminary data.</text>
</comment>
<gene>
    <name evidence="4" type="ORF">GQF02_11780</name>
</gene>
<dbReference type="InterPro" id="IPR036291">
    <property type="entry name" value="NAD(P)-bd_dom_sf"/>
</dbReference>
<dbReference type="SUPFAM" id="SSF51735">
    <property type="entry name" value="NAD(P)-binding Rossmann-fold domains"/>
    <property type="match status" value="1"/>
</dbReference>
<proteinExistence type="inferred from homology"/>
<dbReference type="InterPro" id="IPR001509">
    <property type="entry name" value="Epimerase_deHydtase"/>
</dbReference>
<name>A0A845BMQ2_9NEIS</name>
<evidence type="ECO:0000256" key="1">
    <source>
        <dbReference type="ARBA" id="ARBA00005125"/>
    </source>
</evidence>
<protein>
    <submittedName>
        <fullName evidence="4">NAD-dependent epimerase/dehydratase family protein</fullName>
    </submittedName>
</protein>
<dbReference type="Proteomes" id="UP000467214">
    <property type="component" value="Unassembled WGS sequence"/>
</dbReference>
<reference evidence="4 5" key="1">
    <citation type="submission" date="2019-12" db="EMBL/GenBank/DDBJ databases">
        <title>Neisseriaceae gen. nov. sp. Genome sequencing and assembly.</title>
        <authorList>
            <person name="Liu Z."/>
            <person name="Li A."/>
        </authorList>
    </citation>
    <scope>NUCLEOTIDE SEQUENCE [LARGE SCALE GENOMIC DNA]</scope>
    <source>
        <strain evidence="4 5">B2N2-7</strain>
    </source>
</reference>